<dbReference type="PANTHER" id="PTHR30217:SF6">
    <property type="entry name" value="TRNA HYDROXYLATION PROTEIN P"/>
    <property type="match status" value="1"/>
</dbReference>
<dbReference type="PANTHER" id="PTHR30217">
    <property type="entry name" value="PEPTIDASE U32 FAMILY"/>
    <property type="match status" value="1"/>
</dbReference>
<proteinExistence type="inferred from homology"/>
<name>A0A5B7TRH8_9FLAO</name>
<dbReference type="Proteomes" id="UP000306229">
    <property type="component" value="Chromosome"/>
</dbReference>
<evidence type="ECO:0000313" key="5">
    <source>
        <dbReference type="Proteomes" id="UP000306229"/>
    </source>
</evidence>
<evidence type="ECO:0000313" key="4">
    <source>
        <dbReference type="EMBL" id="QCX37783.1"/>
    </source>
</evidence>
<dbReference type="OrthoDB" id="9807498at2"/>
<dbReference type="AlphaFoldDB" id="A0A5B7TRH8"/>
<reference evidence="4 5" key="1">
    <citation type="submission" date="2019-05" db="EMBL/GenBank/DDBJ databases">
        <title>Algicella ahnfeltiae gen. nov., sp. nov., a novel marine bacterium of the family Flavobacteriaceae isolated from a red alga.</title>
        <authorList>
            <person name="Nedashkovskaya O.I."/>
            <person name="Kukhlevskiy A.D."/>
            <person name="Kim S.-G."/>
            <person name="Zhukova N.V."/>
            <person name="Mikhailov V.V."/>
        </authorList>
    </citation>
    <scope>NUCLEOTIDE SEQUENCE [LARGE SCALE GENOMIC DNA]</scope>
    <source>
        <strain evidence="4 5">10Alg115</strain>
    </source>
</reference>
<comment type="similarity">
    <text evidence="3">Belongs to the peptidase U32 family.</text>
</comment>
<dbReference type="InterPro" id="IPR051454">
    <property type="entry name" value="RNA/ubiquinone_mod_enzymes"/>
</dbReference>
<sequence>MQKIELMAPAGNFESLQAAIDNGADSVYFGVEQLNMRARATINFTLDDLEEISSRCSKKGIRTYLTLNTIIYDHDLSIVKTLLTKAKEADITAVIAMDQAVISVARTIGMEVHISTQINVTNIETVKFYALFADTIVLSRELSLRQVKKITEHIEKEQIKGPSGRLVEIEIFGHGALCMAVSGKCYMSLHSHNSSANRGACKQNCRKKYTVIDQETGFEMELDNEYIMSPKDLCTIDFLDQVADAGIKVLKIEGRGRAPEYVANVIKCYRDAIDSLANDTYDKEKVIGWMQELEKVYNRGFWNGYYLGQKLGEWSTGSGSHATQKKVYVGKGMHYFPKANIGEFKVEAYDISVGDTILITGPTTGAQEMKIDEMFINDQNGTTATKGDSVTMPLAFRIRPSDKLYKIVATEFAQA</sequence>
<keyword evidence="1" id="KW-0645">Protease</keyword>
<accession>A0A5B7TRH8</accession>
<protein>
    <submittedName>
        <fullName evidence="4">U32 family peptidase</fullName>
    </submittedName>
</protein>
<organism evidence="4 5">
    <name type="scientific">Aureibaculum algae</name>
    <dbReference type="NCBI Taxonomy" id="2584122"/>
    <lineage>
        <taxon>Bacteria</taxon>
        <taxon>Pseudomonadati</taxon>
        <taxon>Bacteroidota</taxon>
        <taxon>Flavobacteriia</taxon>
        <taxon>Flavobacteriales</taxon>
        <taxon>Flavobacteriaceae</taxon>
        <taxon>Aureibaculum</taxon>
    </lineage>
</organism>
<dbReference type="RefSeq" id="WP_138948709.1">
    <property type="nucleotide sequence ID" value="NZ_CP040749.1"/>
</dbReference>
<keyword evidence="2" id="KW-0378">Hydrolase</keyword>
<evidence type="ECO:0000256" key="1">
    <source>
        <dbReference type="ARBA" id="ARBA00022670"/>
    </source>
</evidence>
<dbReference type="Pfam" id="PF01136">
    <property type="entry name" value="Peptidase_U32"/>
    <property type="match status" value="1"/>
</dbReference>
<keyword evidence="5" id="KW-1185">Reference proteome</keyword>
<evidence type="ECO:0000256" key="2">
    <source>
        <dbReference type="ARBA" id="ARBA00022801"/>
    </source>
</evidence>
<dbReference type="KEGG" id="fbe:FF125_04785"/>
<dbReference type="EMBL" id="CP040749">
    <property type="protein sequence ID" value="QCX37783.1"/>
    <property type="molecule type" value="Genomic_DNA"/>
</dbReference>
<dbReference type="GO" id="GO:0008233">
    <property type="term" value="F:peptidase activity"/>
    <property type="evidence" value="ECO:0007669"/>
    <property type="project" value="UniProtKB-KW"/>
</dbReference>
<dbReference type="PROSITE" id="PS01276">
    <property type="entry name" value="PEPTIDASE_U32"/>
    <property type="match status" value="1"/>
</dbReference>
<dbReference type="GO" id="GO:0006508">
    <property type="term" value="P:proteolysis"/>
    <property type="evidence" value="ECO:0007669"/>
    <property type="project" value="UniProtKB-KW"/>
</dbReference>
<dbReference type="InterPro" id="IPR001539">
    <property type="entry name" value="Peptidase_U32"/>
</dbReference>
<gene>
    <name evidence="4" type="ORF">FF125_04785</name>
</gene>
<evidence type="ECO:0000256" key="3">
    <source>
        <dbReference type="ARBA" id="ARBA00038374"/>
    </source>
</evidence>